<feature type="transmembrane region" description="Helical" evidence="2">
    <location>
        <begin position="276"/>
        <end position="294"/>
    </location>
</feature>
<dbReference type="Proteomes" id="UP001303046">
    <property type="component" value="Unassembled WGS sequence"/>
</dbReference>
<evidence type="ECO:0000256" key="2">
    <source>
        <dbReference type="SAM" id="Phobius"/>
    </source>
</evidence>
<evidence type="ECO:0000313" key="4">
    <source>
        <dbReference type="Proteomes" id="UP001303046"/>
    </source>
</evidence>
<reference evidence="3 4" key="1">
    <citation type="submission" date="2023-08" db="EMBL/GenBank/DDBJ databases">
        <title>A Necator americanus chromosomal reference genome.</title>
        <authorList>
            <person name="Ilik V."/>
            <person name="Petrzelkova K.J."/>
            <person name="Pardy F."/>
            <person name="Fuh T."/>
            <person name="Niatou-Singa F.S."/>
            <person name="Gouil Q."/>
            <person name="Baker L."/>
            <person name="Ritchie M.E."/>
            <person name="Jex A.R."/>
            <person name="Gazzola D."/>
            <person name="Li H."/>
            <person name="Toshio Fujiwara R."/>
            <person name="Zhan B."/>
            <person name="Aroian R.V."/>
            <person name="Pafco B."/>
            <person name="Schwarz E.M."/>
        </authorList>
    </citation>
    <scope>NUCLEOTIDE SEQUENCE [LARGE SCALE GENOMIC DNA]</scope>
    <source>
        <strain evidence="3 4">Aroian</strain>
        <tissue evidence="3">Whole animal</tissue>
    </source>
</reference>
<evidence type="ECO:0000256" key="1">
    <source>
        <dbReference type="SAM" id="MobiDB-lite"/>
    </source>
</evidence>
<keyword evidence="2" id="KW-0472">Membrane</keyword>
<keyword evidence="2" id="KW-0812">Transmembrane</keyword>
<proteinExistence type="predicted"/>
<accession>A0ABR1D591</accession>
<organism evidence="3 4">
    <name type="scientific">Necator americanus</name>
    <name type="common">Human hookworm</name>
    <dbReference type="NCBI Taxonomy" id="51031"/>
    <lineage>
        <taxon>Eukaryota</taxon>
        <taxon>Metazoa</taxon>
        <taxon>Ecdysozoa</taxon>
        <taxon>Nematoda</taxon>
        <taxon>Chromadorea</taxon>
        <taxon>Rhabditida</taxon>
        <taxon>Rhabditina</taxon>
        <taxon>Rhabditomorpha</taxon>
        <taxon>Strongyloidea</taxon>
        <taxon>Ancylostomatidae</taxon>
        <taxon>Bunostominae</taxon>
        <taxon>Necator</taxon>
    </lineage>
</organism>
<evidence type="ECO:0000313" key="3">
    <source>
        <dbReference type="EMBL" id="KAK6745338.1"/>
    </source>
</evidence>
<keyword evidence="4" id="KW-1185">Reference proteome</keyword>
<feature type="region of interest" description="Disordered" evidence="1">
    <location>
        <begin position="80"/>
        <end position="109"/>
    </location>
</feature>
<dbReference type="Gene3D" id="2.60.40.3770">
    <property type="match status" value="1"/>
</dbReference>
<protein>
    <recommendedName>
        <fullName evidence="5">Phlebovirus glycoprotein G2 fusion domain-containing protein</fullName>
    </recommendedName>
</protein>
<dbReference type="EMBL" id="JAVFWL010000003">
    <property type="protein sequence ID" value="KAK6745338.1"/>
    <property type="molecule type" value="Genomic_DNA"/>
</dbReference>
<keyword evidence="2" id="KW-1133">Transmembrane helix</keyword>
<comment type="caution">
    <text evidence="3">The sequence shown here is derived from an EMBL/GenBank/DDBJ whole genome shotgun (WGS) entry which is preliminary data.</text>
</comment>
<sequence>MPKECRLLHKRPQTNVGMHSPVLTCCVENACENTSPDDKLKEFSYTAKNNPGTNYHMERVEIKPLWCCHTTAPTPVIYVQGNRDGNLHGETSPQRPTSNAQRSTGGTKEVIKTSPLPQISKNFMILAYNGQAYAKANAGSTLQLHLVAENMEITTRLSNSTCEIETGCLVGCYDCVAEAELSLYCRSTEGEIIADIKCPTQDQVALCTTNSHLNKIIFHFGTSTISTECIALCPGGTAKFTVKGMLQFVNDGYRFQSDTKPQKSVRIIPKNISHRTVALILTVFIIVLGIYRAICYDFSNVSHSKKLS</sequence>
<name>A0ABR1D591_NECAM</name>
<evidence type="ECO:0008006" key="5">
    <source>
        <dbReference type="Google" id="ProtNLM"/>
    </source>
</evidence>
<feature type="compositionally biased region" description="Polar residues" evidence="1">
    <location>
        <begin position="89"/>
        <end position="106"/>
    </location>
</feature>
<gene>
    <name evidence="3" type="primary">Necator_chrIII.g12596</name>
    <name evidence="3" type="ORF">RB195_011829</name>
</gene>